<evidence type="ECO:0000256" key="1">
    <source>
        <dbReference type="ARBA" id="ARBA00009199"/>
    </source>
</evidence>
<dbReference type="PANTHER" id="PTHR11895">
    <property type="entry name" value="TRANSAMIDASE"/>
    <property type="match status" value="1"/>
</dbReference>
<evidence type="ECO:0000259" key="2">
    <source>
        <dbReference type="Pfam" id="PF01425"/>
    </source>
</evidence>
<keyword evidence="4" id="KW-1185">Reference proteome</keyword>
<comment type="similarity">
    <text evidence="1">Belongs to the amidase family.</text>
</comment>
<evidence type="ECO:0000313" key="3">
    <source>
        <dbReference type="EMBL" id="MBL1091089.1"/>
    </source>
</evidence>
<dbReference type="EMBL" id="JAERRI010000008">
    <property type="protein sequence ID" value="MBL1091089.1"/>
    <property type="molecule type" value="Genomic_DNA"/>
</dbReference>
<dbReference type="PANTHER" id="PTHR11895:SF7">
    <property type="entry name" value="GLUTAMYL-TRNA(GLN) AMIDOTRANSFERASE SUBUNIT A, MITOCHONDRIAL"/>
    <property type="match status" value="1"/>
</dbReference>
<sequence>MKLSEYVTYDAVGLAELVARGEVTGAELEAVALEAVAAVNPLINAVVETWPAERAEQEKKEGAGEGAPLAGVPFLVKDLGVAMAGKRMELGSRLAEGNVASADSYLMRRFRESGLATIGRTTTPEFAYGITTEAVLYGPTRNPWDLDRSPGGSSGGSAAAVAAGVVPIAHGTDAAGSIRIPAASTGLFGLKPTRGRVSMGPDVDEIFNGLAVQGDISRTVRDSAALLDRIQGPESGDPYFAAPPDRPYSEEITRAPGRLRVGVIAQGGGRRRTEGPVLDALSRTAELLSSLGHHVQEATLDPGVSWEQFVGANARLWTANLVPWLDALAAASGRPIDPSTVETEMLASYAWGRQVTGADFVSALGVRNTVARSIGRHFDRYDVLLTPTLPELPPRLGVFAEAVEELDGFGWVDRLFDRSPFTACFNVAGTPAMSVPLMADPTTGLPIGMQFAAAYGREDTLFRLAAQLEEAAPWSHRTPAVWAGSH</sequence>
<name>A0ABS1MTN0_9ACTN</name>
<feature type="domain" description="Amidase" evidence="2">
    <location>
        <begin position="32"/>
        <end position="461"/>
    </location>
</feature>
<organism evidence="3 4">
    <name type="scientific">Streptomyces siderophoricus</name>
    <dbReference type="NCBI Taxonomy" id="2802281"/>
    <lineage>
        <taxon>Bacteria</taxon>
        <taxon>Bacillati</taxon>
        <taxon>Actinomycetota</taxon>
        <taxon>Actinomycetes</taxon>
        <taxon>Kitasatosporales</taxon>
        <taxon>Streptomycetaceae</taxon>
        <taxon>Streptomyces</taxon>
    </lineage>
</organism>
<dbReference type="Pfam" id="PF01425">
    <property type="entry name" value="Amidase"/>
    <property type="match status" value="1"/>
</dbReference>
<proteinExistence type="inferred from homology"/>
<dbReference type="InterPro" id="IPR000120">
    <property type="entry name" value="Amidase"/>
</dbReference>
<gene>
    <name evidence="3" type="ORF">JK360_17055</name>
</gene>
<dbReference type="Gene3D" id="3.90.1300.10">
    <property type="entry name" value="Amidase signature (AS) domain"/>
    <property type="match status" value="1"/>
</dbReference>
<comment type="caution">
    <text evidence="3">The sequence shown here is derived from an EMBL/GenBank/DDBJ whole genome shotgun (WGS) entry which is preliminary data.</text>
</comment>
<reference evidence="3 4" key="1">
    <citation type="submission" date="2021-01" db="EMBL/GenBank/DDBJ databases">
        <title>WGS of actinomycetes isolated from Thailand.</title>
        <authorList>
            <person name="Thawai C."/>
        </authorList>
    </citation>
    <scope>NUCLEOTIDE SEQUENCE [LARGE SCALE GENOMIC DNA]</scope>
    <source>
        <strain evidence="3 4">CH9-7</strain>
    </source>
</reference>
<dbReference type="RefSeq" id="WP_201805115.1">
    <property type="nucleotide sequence ID" value="NZ_JAERRI010000008.1"/>
</dbReference>
<dbReference type="PROSITE" id="PS00571">
    <property type="entry name" value="AMIDASES"/>
    <property type="match status" value="1"/>
</dbReference>
<accession>A0ABS1MTN0</accession>
<dbReference type="InterPro" id="IPR036928">
    <property type="entry name" value="AS_sf"/>
</dbReference>
<dbReference type="Proteomes" id="UP000629371">
    <property type="component" value="Unassembled WGS sequence"/>
</dbReference>
<dbReference type="InterPro" id="IPR023631">
    <property type="entry name" value="Amidase_dom"/>
</dbReference>
<protein>
    <submittedName>
        <fullName evidence="3">Amidase</fullName>
    </submittedName>
</protein>
<dbReference type="InterPro" id="IPR020556">
    <property type="entry name" value="Amidase_CS"/>
</dbReference>
<dbReference type="SUPFAM" id="SSF75304">
    <property type="entry name" value="Amidase signature (AS) enzymes"/>
    <property type="match status" value="1"/>
</dbReference>
<evidence type="ECO:0000313" key="4">
    <source>
        <dbReference type="Proteomes" id="UP000629371"/>
    </source>
</evidence>